<dbReference type="InterPro" id="IPR057326">
    <property type="entry name" value="KR_dom"/>
</dbReference>
<evidence type="ECO:0000256" key="2">
    <source>
        <dbReference type="ARBA" id="ARBA00023002"/>
    </source>
</evidence>
<keyword evidence="2" id="KW-0560">Oxidoreductase</keyword>
<proteinExistence type="inferred from homology"/>
<dbReference type="RefSeq" id="WP_370563894.1">
    <property type="nucleotide sequence ID" value="NZ_JBFWIB010000005.1"/>
</dbReference>
<dbReference type="PRINTS" id="PR00081">
    <property type="entry name" value="GDHRDH"/>
</dbReference>
<feature type="domain" description="Ketoreductase" evidence="4">
    <location>
        <begin position="6"/>
        <end position="184"/>
    </location>
</feature>
<gene>
    <name evidence="5" type="ORF">AB6713_08060</name>
</gene>
<dbReference type="Proteomes" id="UP001566331">
    <property type="component" value="Unassembled WGS sequence"/>
</dbReference>
<dbReference type="SMART" id="SM00822">
    <property type="entry name" value="PKS_KR"/>
    <property type="match status" value="1"/>
</dbReference>
<keyword evidence="6" id="KW-1185">Reference proteome</keyword>
<protein>
    <submittedName>
        <fullName evidence="5">SDR family oxidoreductase</fullName>
    </submittedName>
</protein>
<accession>A0ABV4HSA8</accession>
<organism evidence="5 6">
    <name type="scientific">Luteimonas salinilitoris</name>
    <dbReference type="NCBI Taxonomy" id="3237697"/>
    <lineage>
        <taxon>Bacteria</taxon>
        <taxon>Pseudomonadati</taxon>
        <taxon>Pseudomonadota</taxon>
        <taxon>Gammaproteobacteria</taxon>
        <taxon>Lysobacterales</taxon>
        <taxon>Lysobacteraceae</taxon>
        <taxon>Luteimonas</taxon>
    </lineage>
</organism>
<dbReference type="SUPFAM" id="SSF51735">
    <property type="entry name" value="NAD(P)-binding Rossmann-fold domains"/>
    <property type="match status" value="1"/>
</dbReference>
<dbReference type="PANTHER" id="PTHR44169:SF6">
    <property type="entry name" value="NADPH-DEPENDENT 1-ACYLDIHYDROXYACETONE PHOSPHATE REDUCTASE"/>
    <property type="match status" value="1"/>
</dbReference>
<dbReference type="InterPro" id="IPR002347">
    <property type="entry name" value="SDR_fam"/>
</dbReference>
<comment type="caution">
    <text evidence="5">The sequence shown here is derived from an EMBL/GenBank/DDBJ whole genome shotgun (WGS) entry which is preliminary data.</text>
</comment>
<dbReference type="Gene3D" id="3.40.50.720">
    <property type="entry name" value="NAD(P)-binding Rossmann-like Domain"/>
    <property type="match status" value="1"/>
</dbReference>
<comment type="similarity">
    <text evidence="1 3">Belongs to the short-chain dehydrogenases/reductases (SDR) family.</text>
</comment>
<evidence type="ECO:0000313" key="6">
    <source>
        <dbReference type="Proteomes" id="UP001566331"/>
    </source>
</evidence>
<dbReference type="PANTHER" id="PTHR44169">
    <property type="entry name" value="NADPH-DEPENDENT 1-ACYLDIHYDROXYACETONE PHOSPHATE REDUCTASE"/>
    <property type="match status" value="1"/>
</dbReference>
<evidence type="ECO:0000256" key="3">
    <source>
        <dbReference type="RuleBase" id="RU000363"/>
    </source>
</evidence>
<dbReference type="InterPro" id="IPR036291">
    <property type="entry name" value="NAD(P)-bd_dom_sf"/>
</dbReference>
<name>A0ABV4HSA8_9GAMM</name>
<evidence type="ECO:0000313" key="5">
    <source>
        <dbReference type="EMBL" id="MEZ0474572.1"/>
    </source>
</evidence>
<dbReference type="InterPro" id="IPR020904">
    <property type="entry name" value="Sc_DH/Rdtase_CS"/>
</dbReference>
<evidence type="ECO:0000259" key="4">
    <source>
        <dbReference type="SMART" id="SM00822"/>
    </source>
</evidence>
<sequence>MNPSNNTILVTGGGSGIGRRLAEAFRQRGNTVVIAGRDTAKLQDTVAANPGMASIALDVADPESIRHCAAALRERHPDLNVLVNNAGVMLSEDLAADAVDTAAAEATVTTNLLGPIRLTAALLPQLRTQPTATVVNVTSGLAFVPLVGTPTYGATKAALHSWTISLRRQLEGTGVEVLELIPPSVQTDLMPGHATDPRAMPLEDYIAETMALLESRPTPAEIRVQRVEPLRRAEAEGRFEQVLDMLNPRAGA</sequence>
<dbReference type="EMBL" id="JBFWIC010000008">
    <property type="protein sequence ID" value="MEZ0474572.1"/>
    <property type="molecule type" value="Genomic_DNA"/>
</dbReference>
<evidence type="ECO:0000256" key="1">
    <source>
        <dbReference type="ARBA" id="ARBA00006484"/>
    </source>
</evidence>
<reference evidence="5 6" key="1">
    <citation type="submission" date="2024-07" db="EMBL/GenBank/DDBJ databases">
        <title>Luteimonas salilacus sp. nov., isolated from the shore soil of Salt Lake in Tibet of China.</title>
        <authorList>
            <person name="Zhang X."/>
            <person name="Li A."/>
        </authorList>
    </citation>
    <scope>NUCLEOTIDE SEQUENCE [LARGE SCALE GENOMIC DNA]</scope>
    <source>
        <strain evidence="5 6">B3-2-R+30</strain>
    </source>
</reference>
<dbReference type="Pfam" id="PF00106">
    <property type="entry name" value="adh_short"/>
    <property type="match status" value="1"/>
</dbReference>
<dbReference type="PRINTS" id="PR00080">
    <property type="entry name" value="SDRFAMILY"/>
</dbReference>
<dbReference type="PROSITE" id="PS00061">
    <property type="entry name" value="ADH_SHORT"/>
    <property type="match status" value="1"/>
</dbReference>